<dbReference type="Proteomes" id="UP001286313">
    <property type="component" value="Unassembled WGS sequence"/>
</dbReference>
<dbReference type="InterPro" id="IPR024609">
    <property type="entry name" value="Extracellular_sulfatase_C"/>
</dbReference>
<evidence type="ECO:0000256" key="5">
    <source>
        <dbReference type="ARBA" id="ARBA00008779"/>
    </source>
</evidence>
<evidence type="ECO:0000256" key="4">
    <source>
        <dbReference type="ARBA" id="ARBA00004348"/>
    </source>
</evidence>
<evidence type="ECO:0000256" key="3">
    <source>
        <dbReference type="ARBA" id="ARBA00004241"/>
    </source>
</evidence>
<dbReference type="GO" id="GO:0005795">
    <property type="term" value="C:Golgi stack"/>
    <property type="evidence" value="ECO:0007669"/>
    <property type="project" value="UniProtKB-SubCell"/>
</dbReference>
<feature type="compositionally biased region" description="Acidic residues" evidence="14">
    <location>
        <begin position="995"/>
        <end position="1005"/>
    </location>
</feature>
<feature type="compositionally biased region" description="Basic and acidic residues" evidence="14">
    <location>
        <begin position="157"/>
        <end position="170"/>
    </location>
</feature>
<feature type="compositionally biased region" description="Polar residues" evidence="14">
    <location>
        <begin position="201"/>
        <end position="211"/>
    </location>
</feature>
<dbReference type="InterPro" id="IPR024607">
    <property type="entry name" value="Sulfatase_CS"/>
</dbReference>
<evidence type="ECO:0000256" key="10">
    <source>
        <dbReference type="ARBA" id="ARBA00022837"/>
    </source>
</evidence>
<feature type="region of interest" description="Disordered" evidence="14">
    <location>
        <begin position="1276"/>
        <end position="1306"/>
    </location>
</feature>
<feature type="compositionally biased region" description="Low complexity" evidence="14">
    <location>
        <begin position="85"/>
        <end position="99"/>
    </location>
</feature>
<evidence type="ECO:0000256" key="13">
    <source>
        <dbReference type="SAM" id="Coils"/>
    </source>
</evidence>
<keyword evidence="11" id="KW-0333">Golgi apparatus</keyword>
<dbReference type="InterPro" id="IPR017850">
    <property type="entry name" value="Alkaline_phosphatase_core_sf"/>
</dbReference>
<gene>
    <name evidence="17" type="ORF">Pcinc_018089</name>
</gene>
<evidence type="ECO:0000259" key="15">
    <source>
        <dbReference type="Pfam" id="PF00884"/>
    </source>
</evidence>
<name>A0AAE1FQ28_PETCI</name>
<dbReference type="Pfam" id="PF12548">
    <property type="entry name" value="DUF3740"/>
    <property type="match status" value="1"/>
</dbReference>
<feature type="compositionally biased region" description="Basic residues" evidence="14">
    <location>
        <begin position="1383"/>
        <end position="1418"/>
    </location>
</feature>
<keyword evidence="7" id="KW-0732">Signal</keyword>
<keyword evidence="18" id="KW-1185">Reference proteome</keyword>
<keyword evidence="13" id="KW-0175">Coiled coil</keyword>
<evidence type="ECO:0000313" key="18">
    <source>
        <dbReference type="Proteomes" id="UP001286313"/>
    </source>
</evidence>
<evidence type="ECO:0000256" key="1">
    <source>
        <dbReference type="ARBA" id="ARBA00001913"/>
    </source>
</evidence>
<organism evidence="17 18">
    <name type="scientific">Petrolisthes cinctipes</name>
    <name type="common">Flat porcelain crab</name>
    <dbReference type="NCBI Taxonomy" id="88211"/>
    <lineage>
        <taxon>Eukaryota</taxon>
        <taxon>Metazoa</taxon>
        <taxon>Ecdysozoa</taxon>
        <taxon>Arthropoda</taxon>
        <taxon>Crustacea</taxon>
        <taxon>Multicrustacea</taxon>
        <taxon>Malacostraca</taxon>
        <taxon>Eumalacostraca</taxon>
        <taxon>Eucarida</taxon>
        <taxon>Decapoda</taxon>
        <taxon>Pleocyemata</taxon>
        <taxon>Anomura</taxon>
        <taxon>Galatheoidea</taxon>
        <taxon>Porcellanidae</taxon>
        <taxon>Petrolisthes</taxon>
    </lineage>
</organism>
<reference evidence="17" key="1">
    <citation type="submission" date="2023-10" db="EMBL/GenBank/DDBJ databases">
        <title>Genome assemblies of two species of porcelain crab, Petrolisthes cinctipes and Petrolisthes manimaculis (Anomura: Porcellanidae).</title>
        <authorList>
            <person name="Angst P."/>
        </authorList>
    </citation>
    <scope>NUCLEOTIDE SEQUENCE</scope>
    <source>
        <strain evidence="17">PB745_01</strain>
        <tissue evidence="17">Gill</tissue>
    </source>
</reference>
<keyword evidence="6" id="KW-0479">Metal-binding</keyword>
<keyword evidence="8" id="KW-0378">Hydrolase</keyword>
<evidence type="ECO:0000256" key="11">
    <source>
        <dbReference type="ARBA" id="ARBA00023034"/>
    </source>
</evidence>
<evidence type="ECO:0000259" key="16">
    <source>
        <dbReference type="Pfam" id="PF12548"/>
    </source>
</evidence>
<evidence type="ECO:0000256" key="9">
    <source>
        <dbReference type="ARBA" id="ARBA00022824"/>
    </source>
</evidence>
<feature type="compositionally biased region" description="Pro residues" evidence="14">
    <location>
        <begin position="120"/>
        <end position="130"/>
    </location>
</feature>
<dbReference type="PANTHER" id="PTHR43108:SF16">
    <property type="entry name" value="EXTRACELLULAR SULFATASE SULF-1 HOMOLOG"/>
    <property type="match status" value="1"/>
</dbReference>
<evidence type="ECO:0000256" key="2">
    <source>
        <dbReference type="ARBA" id="ARBA00004240"/>
    </source>
</evidence>
<dbReference type="GO" id="GO:0005783">
    <property type="term" value="C:endoplasmic reticulum"/>
    <property type="evidence" value="ECO:0007669"/>
    <property type="project" value="UniProtKB-SubCell"/>
</dbReference>
<feature type="domain" description="Sulfatase N-terminal" evidence="15">
    <location>
        <begin position="249"/>
        <end position="580"/>
    </location>
</feature>
<evidence type="ECO:0000313" key="17">
    <source>
        <dbReference type="EMBL" id="KAK3877172.1"/>
    </source>
</evidence>
<dbReference type="GO" id="GO:0005539">
    <property type="term" value="F:glycosaminoglycan binding"/>
    <property type="evidence" value="ECO:0007669"/>
    <property type="project" value="TreeGrafter"/>
</dbReference>
<feature type="domain" description="Extracellular sulfatase C-terminal" evidence="16">
    <location>
        <begin position="813"/>
        <end position="923"/>
    </location>
</feature>
<comment type="cofactor">
    <cofactor evidence="1">
        <name>Ca(2+)</name>
        <dbReference type="ChEBI" id="CHEBI:29108"/>
    </cofactor>
</comment>
<dbReference type="EMBL" id="JAWQEG010001710">
    <property type="protein sequence ID" value="KAK3877172.1"/>
    <property type="molecule type" value="Genomic_DNA"/>
</dbReference>
<keyword evidence="12" id="KW-0325">Glycoprotein</keyword>
<feature type="compositionally biased region" description="Basic residues" evidence="14">
    <location>
        <begin position="184"/>
        <end position="197"/>
    </location>
</feature>
<dbReference type="GO" id="GO:0008449">
    <property type="term" value="F:N-acetylglucosamine-6-sulfatase activity"/>
    <property type="evidence" value="ECO:0007669"/>
    <property type="project" value="TreeGrafter"/>
</dbReference>
<accession>A0AAE1FQ28</accession>
<dbReference type="CDD" id="cd16147">
    <property type="entry name" value="G6S"/>
    <property type="match status" value="1"/>
</dbReference>
<feature type="compositionally biased region" description="Basic and acidic residues" evidence="14">
    <location>
        <begin position="1284"/>
        <end position="1306"/>
    </location>
</feature>
<dbReference type="SUPFAM" id="SSF53649">
    <property type="entry name" value="Alkaline phosphatase-like"/>
    <property type="match status" value="2"/>
</dbReference>
<keyword evidence="9" id="KW-0256">Endoplasmic reticulum</keyword>
<proteinExistence type="inferred from homology"/>
<evidence type="ECO:0000256" key="7">
    <source>
        <dbReference type="ARBA" id="ARBA00022729"/>
    </source>
</evidence>
<comment type="caution">
    <text evidence="17">The sequence shown here is derived from an EMBL/GenBank/DDBJ whole genome shotgun (WGS) entry which is preliminary data.</text>
</comment>
<dbReference type="InterPro" id="IPR000917">
    <property type="entry name" value="Sulfatase_N"/>
</dbReference>
<sequence>MGTDGLDIVCQYWVQNGVVMYVCSGGCHGADVPDTIPCPYWVQDKDVAVRGWVMSSEAGRMCVWVWAAWLLVASGSFATERESWRQTPQPTTPAQRPWWGATHNVPPAPYPPSSRVTPRRPSPPNDPLLPPADATTHWRRPPPNPRRQHTSQPRQGGWERRPYTHSDHGNTRPRHHSNSNNPHPLHHQHQHQHRHHNSLPTNHHQQTSSSPGMGRGQRQGMRGQRRAGRLVPPLPPPPPPQPPQPPPRPNIVLIMTDDQDVELGSLNYMPSLMSLVRDEGAFFPNAYCSTPICCPSRSSMLTGLYIHNHEVYTNNHNCSSYHWQQTHERRTFATYLKKAGYRTGYFGKYLNKYNGSHIPEGWDEWSGLLKNSRYYNYTVMRNGHHIKYGDQYPKDYFPHVITNEGMQFLRQNKGSRESAPVLLVLSYPAPHGPEDSAPEHAHRFFNATDHNTMSYNYAPNPDKQWLLQFTGRMHDIEVKFTDVLMTKRLQTLQTVDESVATVIRTLESLGQLDNTYIFYTSDHGYHLGQFGLVKGKSMPFEFDVKVPFLVRGPGIRPGTQMENIALNIDLAPTFLDIAGVDVPEHMDGRSLLPHLTNTSADVPWRTNFLIESSGRHREEDALELRRQRRRNRAQGFSALGIQGGLYTSKRERLEIICQSEEYQAPCKSGQKWECIQEAHRWRLHKCRWRNGSSMRRDRIRWRRRNCVCLPAQGMGYLVKLDSAERRKQRMFLKKHVTQDLRKIGAKFIKVFNDVDSSEFMETNIRMPGNIHPRYLNTRRRRRSIGSEGVIGPMHEGYPEYDDSSEEYEVDAFVKDEEIRDLEVTIDSISDELESLESVSNSAGSGNLSLLVTTPTGEKVEGVHAGCRVRGSAVNCTNDVYHNPQAWRISKDAIDQQIRRLRHQLVVMKDIRKHLRAARPDSVNNTEEYSDYEDEGITARDFDVLFQDPQHSLLPSPATILPPQSMNTDVTAGREEEVTVDNYDDLMNGGTTDDSSSPDDDSEDEDGIIIIGTDYDVGRDSTEEKPVGEVRQEGEVKVEHRNVDGVGQRVEVSRRYEDREMTGHVSHSRRWGVSERGNNKFHLFPVRTPPASFQPHLPTSLLDNETSARPRCWCDLNFRLEQKQAERHKKREDRLRLRLERQRIKQERREMKERKKMRKIKNNLAQCNYTMLNCYTHDNDHWRTPPLWHDGKFCFCMNAVNNTYWCVRTINETHNFLFCEFITGLVTYYDLNIDPYQLRNVAFTLTNQRLAELHHRLESLRTCSGAAQCDNIPVVQRSRNNRVTSGERHEVSNEERNQAKKRRRDEVTDRRINAGLNNMVAVGDGRSSLLLEREERRRIREERHRQREERRRMRKEQKWRRNQVYEERRQAPAWSGWENQQVRRVARKSRMQQRRREKKERRREKRRERKRKKKSKPRKTGSFSN</sequence>
<evidence type="ECO:0000256" key="12">
    <source>
        <dbReference type="ARBA" id="ARBA00023180"/>
    </source>
</evidence>
<dbReference type="GO" id="GO:0009986">
    <property type="term" value="C:cell surface"/>
    <property type="evidence" value="ECO:0007669"/>
    <property type="project" value="UniProtKB-SubCell"/>
</dbReference>
<feature type="coiled-coil region" evidence="13">
    <location>
        <begin position="1119"/>
        <end position="1156"/>
    </location>
</feature>
<dbReference type="PANTHER" id="PTHR43108">
    <property type="entry name" value="N-ACETYLGLUCOSAMINE-6-SULFATASE FAMILY MEMBER"/>
    <property type="match status" value="1"/>
</dbReference>
<feature type="region of interest" description="Disordered" evidence="14">
    <location>
        <begin position="1340"/>
        <end position="1424"/>
    </location>
</feature>
<dbReference type="Pfam" id="PF00884">
    <property type="entry name" value="Sulfatase"/>
    <property type="match status" value="1"/>
</dbReference>
<keyword evidence="10" id="KW-0106">Calcium</keyword>
<dbReference type="PROSITE" id="PS00523">
    <property type="entry name" value="SULFATASE_1"/>
    <property type="match status" value="1"/>
</dbReference>
<dbReference type="GO" id="GO:0046872">
    <property type="term" value="F:metal ion binding"/>
    <property type="evidence" value="ECO:0007669"/>
    <property type="project" value="UniProtKB-KW"/>
</dbReference>
<evidence type="ECO:0000256" key="6">
    <source>
        <dbReference type="ARBA" id="ARBA00022723"/>
    </source>
</evidence>
<protein>
    <submittedName>
        <fullName evidence="17">Uncharacterized protein</fullName>
    </submittedName>
</protein>
<feature type="compositionally biased region" description="Pro residues" evidence="14">
    <location>
        <begin position="232"/>
        <end position="249"/>
    </location>
</feature>
<evidence type="ECO:0000256" key="8">
    <source>
        <dbReference type="ARBA" id="ARBA00022801"/>
    </source>
</evidence>
<feature type="compositionally biased region" description="Basic residues" evidence="14">
    <location>
        <begin position="1351"/>
        <end position="1360"/>
    </location>
</feature>
<comment type="subcellular location">
    <subcellularLocation>
        <location evidence="3">Cell surface</location>
    </subcellularLocation>
    <subcellularLocation>
        <location evidence="2">Endoplasmic reticulum</location>
    </subcellularLocation>
    <subcellularLocation>
        <location evidence="4">Golgi apparatus</location>
        <location evidence="4">Golgi stack</location>
    </subcellularLocation>
</comment>
<dbReference type="Gene3D" id="3.40.720.10">
    <property type="entry name" value="Alkaline Phosphatase, subunit A"/>
    <property type="match status" value="1"/>
</dbReference>
<evidence type="ECO:0000256" key="14">
    <source>
        <dbReference type="SAM" id="MobiDB-lite"/>
    </source>
</evidence>
<feature type="region of interest" description="Disordered" evidence="14">
    <location>
        <begin position="80"/>
        <end position="250"/>
    </location>
</feature>
<feature type="region of interest" description="Disordered" evidence="14">
    <location>
        <begin position="979"/>
        <end position="1005"/>
    </location>
</feature>
<feature type="compositionally biased region" description="Basic and acidic residues" evidence="14">
    <location>
        <begin position="1340"/>
        <end position="1350"/>
    </location>
</feature>
<comment type="similarity">
    <text evidence="5">Belongs to the sulfatase family.</text>
</comment>